<evidence type="ECO:0000313" key="3">
    <source>
        <dbReference type="Proteomes" id="UP000092460"/>
    </source>
</evidence>
<dbReference type="EMBL" id="JXJN01004430">
    <property type="status" value="NOT_ANNOTATED_CDS"/>
    <property type="molecule type" value="Genomic_DNA"/>
</dbReference>
<evidence type="ECO:0000313" key="2">
    <source>
        <dbReference type="EnsemblMetazoa" id="GPPI010421-PA"/>
    </source>
</evidence>
<reference evidence="2" key="2">
    <citation type="submission" date="2020-05" db="UniProtKB">
        <authorList>
            <consortium name="EnsemblMetazoa"/>
        </authorList>
    </citation>
    <scope>IDENTIFICATION</scope>
    <source>
        <strain evidence="2">IAEA</strain>
    </source>
</reference>
<dbReference type="AlphaFoldDB" id="A0A1B0AVZ2"/>
<dbReference type="Proteomes" id="UP000092460">
    <property type="component" value="Unassembled WGS sequence"/>
</dbReference>
<dbReference type="VEuPathDB" id="VectorBase:GPPI010421"/>
<organism evidence="2 3">
    <name type="scientific">Glossina palpalis gambiensis</name>
    <dbReference type="NCBI Taxonomy" id="67801"/>
    <lineage>
        <taxon>Eukaryota</taxon>
        <taxon>Metazoa</taxon>
        <taxon>Ecdysozoa</taxon>
        <taxon>Arthropoda</taxon>
        <taxon>Hexapoda</taxon>
        <taxon>Insecta</taxon>
        <taxon>Pterygota</taxon>
        <taxon>Neoptera</taxon>
        <taxon>Endopterygota</taxon>
        <taxon>Diptera</taxon>
        <taxon>Brachycera</taxon>
        <taxon>Muscomorpha</taxon>
        <taxon>Hippoboscoidea</taxon>
        <taxon>Glossinidae</taxon>
        <taxon>Glossina</taxon>
    </lineage>
</organism>
<accession>A0A1B0AVZ2</accession>
<protein>
    <submittedName>
        <fullName evidence="2">Uncharacterized protein</fullName>
    </submittedName>
</protein>
<feature type="transmembrane region" description="Helical" evidence="1">
    <location>
        <begin position="12"/>
        <end position="31"/>
    </location>
</feature>
<proteinExistence type="predicted"/>
<name>A0A1B0AVZ2_9MUSC</name>
<keyword evidence="3" id="KW-1185">Reference proteome</keyword>
<keyword evidence="1" id="KW-0812">Transmembrane</keyword>
<dbReference type="EnsemblMetazoa" id="GPPI010421-RA">
    <property type="protein sequence ID" value="GPPI010421-PA"/>
    <property type="gene ID" value="GPPI010421"/>
</dbReference>
<reference evidence="3" key="1">
    <citation type="submission" date="2015-01" db="EMBL/GenBank/DDBJ databases">
        <authorList>
            <person name="Aksoy S."/>
            <person name="Warren W."/>
            <person name="Wilson R.K."/>
        </authorList>
    </citation>
    <scope>NUCLEOTIDE SEQUENCE [LARGE SCALE GENOMIC DNA]</scope>
    <source>
        <strain evidence="3">IAEA</strain>
    </source>
</reference>
<keyword evidence="1" id="KW-1133">Transmembrane helix</keyword>
<sequence length="99" mass="11415">MFVFSGSCCVTIFLLFFLCAVYVVSTVGLLLRPYNTGMLPKGEFANVRKWNVERVPSSTLKSAIETRKRRRDPHQHSVDIFTNNQPTDHNRFCFKVRAC</sequence>
<keyword evidence="1" id="KW-0472">Membrane</keyword>
<evidence type="ECO:0000256" key="1">
    <source>
        <dbReference type="SAM" id="Phobius"/>
    </source>
</evidence>